<dbReference type="SUPFAM" id="SSF52777">
    <property type="entry name" value="CoA-dependent acyltransferases"/>
    <property type="match status" value="1"/>
</dbReference>
<gene>
    <name evidence="1" type="ORF">CCHR01_05306</name>
</gene>
<protein>
    <submittedName>
        <fullName evidence="1">Cytochrome p450</fullName>
    </submittedName>
</protein>
<dbReference type="AlphaFoldDB" id="A0AAD9APJ0"/>
<dbReference type="PANTHER" id="PTHR42034">
    <property type="entry name" value="CHROMOSOME 7, WHOLE GENOME SHOTGUN SEQUENCE-RELATED"/>
    <property type="match status" value="1"/>
</dbReference>
<dbReference type="InterPro" id="IPR023213">
    <property type="entry name" value="CAT-like_dom_sf"/>
</dbReference>
<evidence type="ECO:0000313" key="2">
    <source>
        <dbReference type="Proteomes" id="UP001243330"/>
    </source>
</evidence>
<comment type="caution">
    <text evidence="1">The sequence shown here is derived from an EMBL/GenBank/DDBJ whole genome shotgun (WGS) entry which is preliminary data.</text>
</comment>
<dbReference type="Gene3D" id="3.30.559.10">
    <property type="entry name" value="Chloramphenicol acetyltransferase-like domain"/>
    <property type="match status" value="1"/>
</dbReference>
<accession>A0AAD9APJ0</accession>
<evidence type="ECO:0000313" key="1">
    <source>
        <dbReference type="EMBL" id="KAK1852066.1"/>
    </source>
</evidence>
<sequence>MADNCVASDHHPCEWRLDAPGRYSREQDAREKLVLRQVYGIPGKINYYMMFAVQLRYSLSDADAESRARQAWIALRCAQPSIAATARGSRMEYSIIQPESSDVWVSNTFSVHRTENSALSLSRKIQPNSDVRLHFLPCTKELLLCASHEHADAHGMLMLLNTLCEYMAFPSAPKFDTQSDRLSRPLEVAADIGKASPRIKRWTAQMLQEWKARSAHLLCISADRSGPGVGEVGTIRLTLTTKESLDVFTSAKTSNVSVNDLMTGATVMTAKMLAGNVHGNWLGGVTFDARSNCMTDSSSQQHAATIYFVACPAYVCNPSSLLDAARQIQEQRQHFQSDPEALHISQPMLDLVNASGANVQQQQPQPVARSQVEYSGLGKLDSWLQPCHGTIEIVDFWLSLGHLTTAIGVYCYTYCGRLCFTLSYNPGFHSEESMNQFIEVLRITIANHLAGGF</sequence>
<dbReference type="PANTHER" id="PTHR42034:SF1">
    <property type="entry name" value="CONDENSATION DOMAIN-CONTAINING PROTEIN"/>
    <property type="match status" value="1"/>
</dbReference>
<dbReference type="EMBL" id="JAQOWY010000083">
    <property type="protein sequence ID" value="KAK1852066.1"/>
    <property type="molecule type" value="Genomic_DNA"/>
</dbReference>
<organism evidence="1 2">
    <name type="scientific">Colletotrichum chrysophilum</name>
    <dbReference type="NCBI Taxonomy" id="1836956"/>
    <lineage>
        <taxon>Eukaryota</taxon>
        <taxon>Fungi</taxon>
        <taxon>Dikarya</taxon>
        <taxon>Ascomycota</taxon>
        <taxon>Pezizomycotina</taxon>
        <taxon>Sordariomycetes</taxon>
        <taxon>Hypocreomycetidae</taxon>
        <taxon>Glomerellales</taxon>
        <taxon>Glomerellaceae</taxon>
        <taxon>Colletotrichum</taxon>
        <taxon>Colletotrichum gloeosporioides species complex</taxon>
    </lineage>
</organism>
<dbReference type="Proteomes" id="UP001243330">
    <property type="component" value="Unassembled WGS sequence"/>
</dbReference>
<proteinExistence type="predicted"/>
<name>A0AAD9APJ0_9PEZI</name>
<reference evidence="1" key="1">
    <citation type="submission" date="2023-01" db="EMBL/GenBank/DDBJ databases">
        <title>Colletotrichum chrysophilum M932 genome sequence.</title>
        <authorList>
            <person name="Baroncelli R."/>
        </authorList>
    </citation>
    <scope>NUCLEOTIDE SEQUENCE</scope>
    <source>
        <strain evidence="1">M932</strain>
    </source>
</reference>
<keyword evidence="2" id="KW-1185">Reference proteome</keyword>